<name>A0A2P5A4V8_PARAD</name>
<proteinExistence type="predicted"/>
<reference evidence="2" key="1">
    <citation type="submission" date="2016-06" db="EMBL/GenBank/DDBJ databases">
        <title>Parallel loss of symbiosis genes in relatives of nitrogen-fixing non-legume Parasponia.</title>
        <authorList>
            <person name="Van Velzen R."/>
            <person name="Holmer R."/>
            <person name="Bu F."/>
            <person name="Rutten L."/>
            <person name="Van Zeijl A."/>
            <person name="Liu W."/>
            <person name="Santuari L."/>
            <person name="Cao Q."/>
            <person name="Sharma T."/>
            <person name="Shen D."/>
            <person name="Roswanjaya Y."/>
            <person name="Wardhani T."/>
            <person name="Kalhor M.S."/>
            <person name="Jansen J."/>
            <person name="Van den Hoogen J."/>
            <person name="Gungor B."/>
            <person name="Hartog M."/>
            <person name="Hontelez J."/>
            <person name="Verver J."/>
            <person name="Yang W.-C."/>
            <person name="Schijlen E."/>
            <person name="Repin R."/>
            <person name="Schilthuizen M."/>
            <person name="Schranz E."/>
            <person name="Heidstra R."/>
            <person name="Miyata K."/>
            <person name="Fedorova E."/>
            <person name="Kohlen W."/>
            <person name="Bisseling T."/>
            <person name="Smit S."/>
            <person name="Geurts R."/>
        </authorList>
    </citation>
    <scope>NUCLEOTIDE SEQUENCE [LARGE SCALE GENOMIC DNA]</scope>
    <source>
        <strain evidence="2">cv. WU1-14</strain>
    </source>
</reference>
<accession>A0A2P5A4V8</accession>
<feature type="non-terminal residue" evidence="1">
    <location>
        <position position="1"/>
    </location>
</feature>
<protein>
    <submittedName>
        <fullName evidence="1">Uncharacterized protein</fullName>
    </submittedName>
</protein>
<comment type="caution">
    <text evidence="1">The sequence shown here is derived from an EMBL/GenBank/DDBJ whole genome shotgun (WGS) entry which is preliminary data.</text>
</comment>
<sequence>AWPRGDANRGWAGLKTNAGSSSSLEAEVGGFDLVRGVHDNSLYAKGVEKAQDKGKALAKDNMATTTITYSSKDSITLGKIFCEKLGLKKGNFCSSHDMKSGTRKLGKSNSPLKSLLALSPKHGKFCKLKFPCKSCKKRIPIGKEKEDQLTNKKVGGPKRKLLSKSDIDEGLGKHIKLSEQGDPDVEMVVSENILVSRGG</sequence>
<keyword evidence="2" id="KW-1185">Reference proteome</keyword>
<dbReference type="AlphaFoldDB" id="A0A2P5A4V8"/>
<evidence type="ECO:0000313" key="1">
    <source>
        <dbReference type="EMBL" id="PON31568.1"/>
    </source>
</evidence>
<gene>
    <name evidence="1" type="ORF">PanWU01x14_368910</name>
</gene>
<dbReference type="Proteomes" id="UP000237105">
    <property type="component" value="Unassembled WGS sequence"/>
</dbReference>
<evidence type="ECO:0000313" key="2">
    <source>
        <dbReference type="Proteomes" id="UP000237105"/>
    </source>
</evidence>
<organism evidence="1 2">
    <name type="scientific">Parasponia andersonii</name>
    <name type="common">Sponia andersonii</name>
    <dbReference type="NCBI Taxonomy" id="3476"/>
    <lineage>
        <taxon>Eukaryota</taxon>
        <taxon>Viridiplantae</taxon>
        <taxon>Streptophyta</taxon>
        <taxon>Embryophyta</taxon>
        <taxon>Tracheophyta</taxon>
        <taxon>Spermatophyta</taxon>
        <taxon>Magnoliopsida</taxon>
        <taxon>eudicotyledons</taxon>
        <taxon>Gunneridae</taxon>
        <taxon>Pentapetalae</taxon>
        <taxon>rosids</taxon>
        <taxon>fabids</taxon>
        <taxon>Rosales</taxon>
        <taxon>Cannabaceae</taxon>
        <taxon>Parasponia</taxon>
    </lineage>
</organism>
<dbReference type="EMBL" id="JXTB01000992">
    <property type="protein sequence ID" value="PON31568.1"/>
    <property type="molecule type" value="Genomic_DNA"/>
</dbReference>